<protein>
    <submittedName>
        <fullName evidence="1">DUF4259 domain-containing protein</fullName>
    </submittedName>
</protein>
<dbReference type="EMBL" id="JBBYAF010000024">
    <property type="protein sequence ID" value="MEL3973215.1"/>
    <property type="molecule type" value="Genomic_DNA"/>
</dbReference>
<name>A0ABU9KAT3_9BACI</name>
<reference evidence="1 2" key="1">
    <citation type="submission" date="2024-04" db="EMBL/GenBank/DDBJ databases">
        <title>Bacillus oryzaecorticis sp. nov., a moderately halophilic bacterium isolated from rice husks.</title>
        <authorList>
            <person name="Zhu H.-S."/>
        </authorList>
    </citation>
    <scope>NUCLEOTIDE SEQUENCE [LARGE SCALE GENOMIC DNA]</scope>
    <source>
        <strain evidence="1 2">ZC255</strain>
    </source>
</reference>
<accession>A0ABU9KAT3</accession>
<proteinExistence type="predicted"/>
<dbReference type="Proteomes" id="UP001389717">
    <property type="component" value="Unassembled WGS sequence"/>
</dbReference>
<comment type="caution">
    <text evidence="1">The sequence shown here is derived from an EMBL/GenBank/DDBJ whole genome shotgun (WGS) entry which is preliminary data.</text>
</comment>
<dbReference type="Pfam" id="PF14078">
    <property type="entry name" value="DUF4259"/>
    <property type="match status" value="1"/>
</dbReference>
<evidence type="ECO:0000313" key="1">
    <source>
        <dbReference type="EMBL" id="MEL3973215.1"/>
    </source>
</evidence>
<keyword evidence="2" id="KW-1185">Reference proteome</keyword>
<sequence>MGAWNTGIFDDDTTCDVRDDFIDYLEEGKSSEEATNLILEEYLEEFDVDEDLEVISLVYIALAAIQIEKDCLQEQIRKRAVELIDKGADLELWEEADEKDFENRKKVLSEFKQKLLYGGM</sequence>
<gene>
    <name evidence="1" type="ORF">AAEO50_13085</name>
</gene>
<organism evidence="1 2">
    <name type="scientific">Rossellomorea oryzaecorticis</name>
    <dbReference type="NCBI Taxonomy" id="1396505"/>
    <lineage>
        <taxon>Bacteria</taxon>
        <taxon>Bacillati</taxon>
        <taxon>Bacillota</taxon>
        <taxon>Bacilli</taxon>
        <taxon>Bacillales</taxon>
        <taxon>Bacillaceae</taxon>
        <taxon>Rossellomorea</taxon>
    </lineage>
</organism>
<dbReference type="InterPro" id="IPR025355">
    <property type="entry name" value="DUF4259"/>
</dbReference>
<dbReference type="RefSeq" id="WP_341984307.1">
    <property type="nucleotide sequence ID" value="NZ_JBBYAF010000024.1"/>
</dbReference>
<evidence type="ECO:0000313" key="2">
    <source>
        <dbReference type="Proteomes" id="UP001389717"/>
    </source>
</evidence>